<dbReference type="InterPro" id="IPR002347">
    <property type="entry name" value="SDR_fam"/>
</dbReference>
<dbReference type="Pfam" id="PF13561">
    <property type="entry name" value="adh_short_C2"/>
    <property type="match status" value="1"/>
</dbReference>
<dbReference type="GO" id="GO:0050661">
    <property type="term" value="F:NADP binding"/>
    <property type="evidence" value="ECO:0007669"/>
    <property type="project" value="InterPro"/>
</dbReference>
<evidence type="ECO:0000256" key="2">
    <source>
        <dbReference type="ARBA" id="ARBA00010139"/>
    </source>
</evidence>
<evidence type="ECO:0000256" key="1">
    <source>
        <dbReference type="ARBA" id="ARBA00001974"/>
    </source>
</evidence>
<evidence type="ECO:0000256" key="5">
    <source>
        <dbReference type="ARBA" id="ARBA00022857"/>
    </source>
</evidence>
<gene>
    <name evidence="8" type="ORF">B0A52_03773</name>
</gene>
<dbReference type="Pfam" id="PF00743">
    <property type="entry name" value="FMO-like"/>
    <property type="match status" value="1"/>
</dbReference>
<comment type="similarity">
    <text evidence="2">Belongs to the FAD-binding monooxygenase family.</text>
</comment>
<dbReference type="GO" id="GO:0050660">
    <property type="term" value="F:flavin adenine dinucleotide binding"/>
    <property type="evidence" value="ECO:0007669"/>
    <property type="project" value="InterPro"/>
</dbReference>
<dbReference type="PRINTS" id="PR00080">
    <property type="entry name" value="SDRFAMILY"/>
</dbReference>
<keyword evidence="5" id="KW-0521">NADP</keyword>
<sequence>MGDASSHIPSPTEPTTMPSIVEGQNGVGEHYSYPERSQEGPYRVLQQYHSKARKLRVACVGAGASGLCLAYKMERMLEKGSWELTLFEKNKQFGGTWYENTYPGVACDIPSHLYTFTFDPNPDWSHFFAYGDEIQKYFEGFADRYGSRKYMKLNTKVVKARWDDEDAVWNITLEDQVTKEQWQDWAHCLVNGTGILNNWQWPEIEGLHDFEGPLMHSAAWNHDAELDNKVIGVIGTGSTSVQIVPQLQKIAKQVQVYMRSPTWISPPFGAGALTTDLTKGSDVDPGHRQYKFTEEDKKRFREDPEYHLDFRKRIEAEINGLFGMYQQNSELSNQFREAITSEMNRRMGPGHEELKSFIIPKWSPGCRRISPGDGYLEALVQPNVETIFSGIERVTKNGILTKDGKEHKMDVLVCATGFKVAFRPAFTLINGEGKTLNEDWGDGVNLYFGVSAPRFPNYYTIVGPGATWSNGTLLPSIETTIEYSIKMMKKMQHETIKCMDVKQEALDDIYAHFDEFHKTTVWQEECRSWFKDGKVKNRIYLWPGSTIHFLKSIKDPRFEDYNIKYRHKNRFAYLGNGDVKATASRDVKGLSTYVRANDHEWSVSYFWLSEFIQLIDNGQLSHEKSQVKESSIVGAASGEINPREAQAYDQSPDRHVQYLGIGKATAFSFAKYGARGIAIGDMNATAVKATASELNKAFPGVEILPLEVDVADEQSINKAVSDTAAKFGRIDYAVNNAGIAGSHARSGDHELSDWQRLMSINLTGVWMSSRAEIRQMLKQEPLEPNSVRFGKGTIINVASMYGIVGTSRDISAVAYTTSKHGVVGMTKADAAAYAADGIRINAICPGYVATPLLQTASSMGVMQKEIEKTPAGRIADMDEIGDAITYLASPLSSFMNGSGMVIDGGFTAQ</sequence>
<accession>A0A438N7H8</accession>
<dbReference type="Gene3D" id="3.50.50.60">
    <property type="entry name" value="FAD/NAD(P)-binding domain"/>
    <property type="match status" value="2"/>
</dbReference>
<dbReference type="InterPro" id="IPR036291">
    <property type="entry name" value="NAD(P)-bd_dom_sf"/>
</dbReference>
<evidence type="ECO:0000313" key="9">
    <source>
        <dbReference type="Proteomes" id="UP000288859"/>
    </source>
</evidence>
<dbReference type="PANTHER" id="PTHR42877">
    <property type="entry name" value="L-ORNITHINE N(5)-MONOOXYGENASE-RELATED"/>
    <property type="match status" value="1"/>
</dbReference>
<name>A0A438N7H8_EXOME</name>
<dbReference type="Proteomes" id="UP000288859">
    <property type="component" value="Unassembled WGS sequence"/>
</dbReference>
<reference evidence="8 9" key="1">
    <citation type="submission" date="2017-03" db="EMBL/GenBank/DDBJ databases">
        <title>Genomes of endolithic fungi from Antarctica.</title>
        <authorList>
            <person name="Coleine C."/>
            <person name="Masonjones S."/>
            <person name="Stajich J.E."/>
        </authorList>
    </citation>
    <scope>NUCLEOTIDE SEQUENCE [LARGE SCALE GENOMIC DNA]</scope>
    <source>
        <strain evidence="8 9">CCFEE 6314</strain>
    </source>
</reference>
<dbReference type="EMBL" id="NAJM01000016">
    <property type="protein sequence ID" value="RVX71589.1"/>
    <property type="molecule type" value="Genomic_DNA"/>
</dbReference>
<dbReference type="CDD" id="cd05233">
    <property type="entry name" value="SDR_c"/>
    <property type="match status" value="1"/>
</dbReference>
<keyword evidence="4" id="KW-0274">FAD</keyword>
<feature type="region of interest" description="Disordered" evidence="7">
    <location>
        <begin position="1"/>
        <end position="35"/>
    </location>
</feature>
<comment type="caution">
    <text evidence="8">The sequence shown here is derived from an EMBL/GenBank/DDBJ whole genome shotgun (WGS) entry which is preliminary data.</text>
</comment>
<dbReference type="InterPro" id="IPR020946">
    <property type="entry name" value="Flavin_mOase-like"/>
</dbReference>
<protein>
    <recommendedName>
        <fullName evidence="10">FAD/NAD(P)-binding domain-containing protein</fullName>
    </recommendedName>
</protein>
<evidence type="ECO:0008006" key="10">
    <source>
        <dbReference type="Google" id="ProtNLM"/>
    </source>
</evidence>
<dbReference type="Gene3D" id="3.40.50.720">
    <property type="entry name" value="NAD(P)-binding Rossmann-like Domain"/>
    <property type="match status" value="1"/>
</dbReference>
<organism evidence="8 9">
    <name type="scientific">Exophiala mesophila</name>
    <name type="common">Black yeast-like fungus</name>
    <dbReference type="NCBI Taxonomy" id="212818"/>
    <lineage>
        <taxon>Eukaryota</taxon>
        <taxon>Fungi</taxon>
        <taxon>Dikarya</taxon>
        <taxon>Ascomycota</taxon>
        <taxon>Pezizomycotina</taxon>
        <taxon>Eurotiomycetes</taxon>
        <taxon>Chaetothyriomycetidae</taxon>
        <taxon>Chaetothyriales</taxon>
        <taxon>Herpotrichiellaceae</taxon>
        <taxon>Exophiala</taxon>
    </lineage>
</organism>
<evidence type="ECO:0000256" key="4">
    <source>
        <dbReference type="ARBA" id="ARBA00022827"/>
    </source>
</evidence>
<evidence type="ECO:0000256" key="3">
    <source>
        <dbReference type="ARBA" id="ARBA00022630"/>
    </source>
</evidence>
<dbReference type="SUPFAM" id="SSF51735">
    <property type="entry name" value="NAD(P)-binding Rossmann-fold domains"/>
    <property type="match status" value="1"/>
</dbReference>
<dbReference type="PANTHER" id="PTHR42877:SF8">
    <property type="entry name" value="MONOOXYGENASE"/>
    <property type="match status" value="1"/>
</dbReference>
<dbReference type="InterPro" id="IPR051209">
    <property type="entry name" value="FAD-bind_Monooxygenase_sf"/>
</dbReference>
<keyword evidence="3" id="KW-0285">Flavoprotein</keyword>
<evidence type="ECO:0000256" key="6">
    <source>
        <dbReference type="ARBA" id="ARBA00023002"/>
    </source>
</evidence>
<dbReference type="FunFam" id="3.40.50.720:FF:000084">
    <property type="entry name" value="Short-chain dehydrogenase reductase"/>
    <property type="match status" value="1"/>
</dbReference>
<dbReference type="VEuPathDB" id="FungiDB:PV10_08422"/>
<evidence type="ECO:0000313" key="8">
    <source>
        <dbReference type="EMBL" id="RVX71589.1"/>
    </source>
</evidence>
<keyword evidence="6" id="KW-0560">Oxidoreductase</keyword>
<evidence type="ECO:0000256" key="7">
    <source>
        <dbReference type="SAM" id="MobiDB-lite"/>
    </source>
</evidence>
<dbReference type="GO" id="GO:0004499">
    <property type="term" value="F:N,N-dimethylaniline monooxygenase activity"/>
    <property type="evidence" value="ECO:0007669"/>
    <property type="project" value="InterPro"/>
</dbReference>
<dbReference type="SUPFAM" id="SSF51905">
    <property type="entry name" value="FAD/NAD(P)-binding domain"/>
    <property type="match status" value="3"/>
</dbReference>
<comment type="cofactor">
    <cofactor evidence="1">
        <name>FAD</name>
        <dbReference type="ChEBI" id="CHEBI:57692"/>
    </cofactor>
</comment>
<dbReference type="OrthoDB" id="74360at2759"/>
<dbReference type="InterPro" id="IPR036188">
    <property type="entry name" value="FAD/NAD-bd_sf"/>
</dbReference>
<feature type="compositionally biased region" description="Polar residues" evidence="7">
    <location>
        <begin position="7"/>
        <end position="18"/>
    </location>
</feature>
<dbReference type="VEuPathDB" id="FungiDB:PV10_06016"/>
<proteinExistence type="inferred from homology"/>
<dbReference type="AlphaFoldDB" id="A0A438N7H8"/>